<dbReference type="CDD" id="cd05233">
    <property type="entry name" value="SDR_c"/>
    <property type="match status" value="1"/>
</dbReference>
<dbReference type="AlphaFoldDB" id="A0A934TS02"/>
<dbReference type="InterPro" id="IPR051122">
    <property type="entry name" value="SDR_DHRS6-like"/>
</dbReference>
<dbReference type="RefSeq" id="WP_201167745.1">
    <property type="nucleotide sequence ID" value="NZ_JAEPWM010000002.1"/>
</dbReference>
<dbReference type="EMBL" id="JAEPWM010000002">
    <property type="protein sequence ID" value="MBK6005875.1"/>
    <property type="molecule type" value="Genomic_DNA"/>
</dbReference>
<accession>A0A934TS02</accession>
<dbReference type="PANTHER" id="PTHR43477">
    <property type="entry name" value="DIHYDROANTICAPSIN 7-DEHYDROGENASE"/>
    <property type="match status" value="1"/>
</dbReference>
<sequence>MSLAQQRILIIGGSSGMGLASAQQLVRAGADVFIAGRDAARLQAAVQSLGGKAAGIAADCTDPKSLAALMARVGRLDHLVLAAGGTAAWGPFAHTTPEALRRAFDTKLLGYWQSLQAALPILRKDGSVVMLTGAASRVAMNGTAGLAAINGGITQMAQTLARELAPLRVNVISPGLVDTPAYDGMPAEAKAGMFAGAAKSLPVGRVGRSEDIAAAVELLLANTFATGVLLDIDGGARMPL</sequence>
<comment type="caution">
    <text evidence="3">The sequence shown here is derived from an EMBL/GenBank/DDBJ whole genome shotgun (WGS) entry which is preliminary data.</text>
</comment>
<dbReference type="InterPro" id="IPR002347">
    <property type="entry name" value="SDR_fam"/>
</dbReference>
<keyword evidence="2" id="KW-0560">Oxidoreductase</keyword>
<comment type="similarity">
    <text evidence="1">Belongs to the short-chain dehydrogenases/reductases (SDR) family.</text>
</comment>
<dbReference type="Proteomes" id="UP000630528">
    <property type="component" value="Unassembled WGS sequence"/>
</dbReference>
<reference evidence="3" key="2">
    <citation type="submission" date="2021-01" db="EMBL/GenBank/DDBJ databases">
        <authorList>
            <person name="Kang M."/>
        </authorList>
    </citation>
    <scope>NUCLEOTIDE SEQUENCE</scope>
    <source>
        <strain evidence="3">KACC 17527</strain>
    </source>
</reference>
<name>A0A934TS02_9BURK</name>
<dbReference type="InterPro" id="IPR036291">
    <property type="entry name" value="NAD(P)-bd_dom_sf"/>
</dbReference>
<gene>
    <name evidence="3" type="ORF">JJB11_07185</name>
</gene>
<evidence type="ECO:0000313" key="4">
    <source>
        <dbReference type="Proteomes" id="UP000630528"/>
    </source>
</evidence>
<dbReference type="PRINTS" id="PR00081">
    <property type="entry name" value="GDHRDH"/>
</dbReference>
<dbReference type="SUPFAM" id="SSF51735">
    <property type="entry name" value="NAD(P)-binding Rossmann-fold domains"/>
    <property type="match status" value="1"/>
</dbReference>
<dbReference type="Pfam" id="PF13561">
    <property type="entry name" value="adh_short_C2"/>
    <property type="match status" value="1"/>
</dbReference>
<reference evidence="3" key="1">
    <citation type="journal article" date="2012" name="J. Microbiol. Biotechnol.">
        <title>Ramlibacter ginsenosidimutans sp. nov., with ginsenoside-converting activity.</title>
        <authorList>
            <person name="Wang L."/>
            <person name="An D.S."/>
            <person name="Kim S.G."/>
            <person name="Jin F.X."/>
            <person name="Kim S.C."/>
            <person name="Lee S.T."/>
            <person name="Im W.T."/>
        </authorList>
    </citation>
    <scope>NUCLEOTIDE SEQUENCE</scope>
    <source>
        <strain evidence="3">KACC 17527</strain>
    </source>
</reference>
<dbReference type="Gene3D" id="3.40.50.720">
    <property type="entry name" value="NAD(P)-binding Rossmann-like Domain"/>
    <property type="match status" value="1"/>
</dbReference>
<protein>
    <submittedName>
        <fullName evidence="3">SDR family oxidoreductase</fullName>
    </submittedName>
</protein>
<evidence type="ECO:0000313" key="3">
    <source>
        <dbReference type="EMBL" id="MBK6005875.1"/>
    </source>
</evidence>
<keyword evidence="4" id="KW-1185">Reference proteome</keyword>
<dbReference type="PANTHER" id="PTHR43477:SF1">
    <property type="entry name" value="DIHYDROANTICAPSIN 7-DEHYDROGENASE"/>
    <property type="match status" value="1"/>
</dbReference>
<proteinExistence type="inferred from homology"/>
<evidence type="ECO:0000256" key="2">
    <source>
        <dbReference type="ARBA" id="ARBA00023002"/>
    </source>
</evidence>
<organism evidence="3 4">
    <name type="scientific">Ramlibacter ginsenosidimutans</name>
    <dbReference type="NCBI Taxonomy" id="502333"/>
    <lineage>
        <taxon>Bacteria</taxon>
        <taxon>Pseudomonadati</taxon>
        <taxon>Pseudomonadota</taxon>
        <taxon>Betaproteobacteria</taxon>
        <taxon>Burkholderiales</taxon>
        <taxon>Comamonadaceae</taxon>
        <taxon>Ramlibacter</taxon>
    </lineage>
</organism>
<evidence type="ECO:0000256" key="1">
    <source>
        <dbReference type="ARBA" id="ARBA00006484"/>
    </source>
</evidence>
<dbReference type="GO" id="GO:0016491">
    <property type="term" value="F:oxidoreductase activity"/>
    <property type="evidence" value="ECO:0007669"/>
    <property type="project" value="UniProtKB-KW"/>
</dbReference>